<accession>A0ABW5YPI5</accession>
<organism evidence="2 3">
    <name type="scientific">Flavobacterium chuncheonense</name>
    <dbReference type="NCBI Taxonomy" id="2026653"/>
    <lineage>
        <taxon>Bacteria</taxon>
        <taxon>Pseudomonadati</taxon>
        <taxon>Bacteroidota</taxon>
        <taxon>Flavobacteriia</taxon>
        <taxon>Flavobacteriales</taxon>
        <taxon>Flavobacteriaceae</taxon>
        <taxon>Flavobacterium</taxon>
    </lineage>
</organism>
<dbReference type="Proteomes" id="UP001597534">
    <property type="component" value="Unassembled WGS sequence"/>
</dbReference>
<evidence type="ECO:0000313" key="2">
    <source>
        <dbReference type="EMBL" id="MFD2892802.1"/>
    </source>
</evidence>
<keyword evidence="1" id="KW-0472">Membrane</keyword>
<keyword evidence="3" id="KW-1185">Reference proteome</keyword>
<dbReference type="EMBL" id="JBHUPC010000019">
    <property type="protein sequence ID" value="MFD2892802.1"/>
    <property type="molecule type" value="Genomic_DNA"/>
</dbReference>
<comment type="caution">
    <text evidence="2">The sequence shown here is derived from an EMBL/GenBank/DDBJ whole genome shotgun (WGS) entry which is preliminary data.</text>
</comment>
<dbReference type="RefSeq" id="WP_379812525.1">
    <property type="nucleotide sequence ID" value="NZ_JBHUPC010000019.1"/>
</dbReference>
<evidence type="ECO:0000313" key="3">
    <source>
        <dbReference type="Proteomes" id="UP001597534"/>
    </source>
</evidence>
<feature type="non-terminal residue" evidence="2">
    <location>
        <position position="1"/>
    </location>
</feature>
<protein>
    <submittedName>
        <fullName evidence="2">Uncharacterized protein</fullName>
    </submittedName>
</protein>
<name>A0ABW5YPI5_9FLAO</name>
<evidence type="ECO:0000256" key="1">
    <source>
        <dbReference type="SAM" id="Phobius"/>
    </source>
</evidence>
<gene>
    <name evidence="2" type="ORF">ACFS5J_12350</name>
</gene>
<keyword evidence="1" id="KW-1133">Transmembrane helix</keyword>
<reference evidence="3" key="1">
    <citation type="journal article" date="2019" name="Int. J. Syst. Evol. Microbiol.">
        <title>The Global Catalogue of Microorganisms (GCM) 10K type strain sequencing project: providing services to taxonomists for standard genome sequencing and annotation.</title>
        <authorList>
            <consortium name="The Broad Institute Genomics Platform"/>
            <consortium name="The Broad Institute Genome Sequencing Center for Infectious Disease"/>
            <person name="Wu L."/>
            <person name="Ma J."/>
        </authorList>
    </citation>
    <scope>NUCLEOTIDE SEQUENCE [LARGE SCALE GENOMIC DNA]</scope>
    <source>
        <strain evidence="3">KCTC 22671</strain>
    </source>
</reference>
<keyword evidence="1" id="KW-0812">Transmembrane</keyword>
<feature type="transmembrane region" description="Helical" evidence="1">
    <location>
        <begin position="13"/>
        <end position="33"/>
    </location>
</feature>
<proteinExistence type="predicted"/>
<sequence length="79" mass="9112">FVIGSNSCLPKRIFIWLLLAFLRLLNYFFSLHYAAVNTGLHSAQVLGILAEKIRPEFFLTPFLLSLSLRFAPKMQARNR</sequence>